<dbReference type="Proteomes" id="UP000198908">
    <property type="component" value="Unassembled WGS sequence"/>
</dbReference>
<reference evidence="2" key="1">
    <citation type="submission" date="2016-09" db="EMBL/GenBank/DDBJ databases">
        <authorList>
            <person name="Varghese N."/>
            <person name="Submissions S."/>
        </authorList>
    </citation>
    <scope>NUCLEOTIDE SEQUENCE [LARGE SCALE GENOMIC DNA]</scope>
    <source>
        <strain evidence="2">TNe-862</strain>
    </source>
</reference>
<name>A0A1G6K4U8_9BURK</name>
<evidence type="ECO:0000313" key="1">
    <source>
        <dbReference type="EMBL" id="SDC25977.1"/>
    </source>
</evidence>
<dbReference type="AlphaFoldDB" id="A0A1G6K4U8"/>
<evidence type="ECO:0000313" key="2">
    <source>
        <dbReference type="Proteomes" id="UP000198908"/>
    </source>
</evidence>
<accession>A0A1G6K4U8</accession>
<proteinExistence type="predicted"/>
<organism evidence="1 2">
    <name type="scientific">Paraburkholderia lycopersici</name>
    <dbReference type="NCBI Taxonomy" id="416944"/>
    <lineage>
        <taxon>Bacteria</taxon>
        <taxon>Pseudomonadati</taxon>
        <taxon>Pseudomonadota</taxon>
        <taxon>Betaproteobacteria</taxon>
        <taxon>Burkholderiales</taxon>
        <taxon>Burkholderiaceae</taxon>
        <taxon>Paraburkholderia</taxon>
    </lineage>
</organism>
<gene>
    <name evidence="1" type="ORF">SAMN05421548_10598</name>
</gene>
<sequence>MQGEYRISINRILTVDREINFVAVPDPRHIQPMDMSYPGQFHDELKSLCRARKIGDKSEPVARQSCSRVTEKCKIGIRKRIR</sequence>
<dbReference type="EMBL" id="FMYQ01000005">
    <property type="protein sequence ID" value="SDC25977.1"/>
    <property type="molecule type" value="Genomic_DNA"/>
</dbReference>
<keyword evidence="2" id="KW-1185">Reference proteome</keyword>
<protein>
    <submittedName>
        <fullName evidence="1">Uncharacterized protein</fullName>
    </submittedName>
</protein>